<evidence type="ECO:0000256" key="1">
    <source>
        <dbReference type="ARBA" id="ARBA00007951"/>
    </source>
</evidence>
<feature type="chain" id="PRO_5030091245" description="alpha-L-fucosidase" evidence="6">
    <location>
        <begin position="20"/>
        <end position="355"/>
    </location>
</feature>
<evidence type="ECO:0000259" key="7">
    <source>
        <dbReference type="Pfam" id="PF01120"/>
    </source>
</evidence>
<feature type="domain" description="Glycoside hydrolase family 29 N-terminal" evidence="7">
    <location>
        <begin position="56"/>
        <end position="351"/>
    </location>
</feature>
<proteinExistence type="inferred from homology"/>
<dbReference type="SMART" id="SM00812">
    <property type="entry name" value="Alpha_L_fucos"/>
    <property type="match status" value="1"/>
</dbReference>
<feature type="signal peptide" evidence="6">
    <location>
        <begin position="1"/>
        <end position="19"/>
    </location>
</feature>
<evidence type="ECO:0000256" key="5">
    <source>
        <dbReference type="ARBA" id="ARBA00023295"/>
    </source>
</evidence>
<dbReference type="Pfam" id="PF01120">
    <property type="entry name" value="Alpha_L_fucos"/>
    <property type="match status" value="1"/>
</dbReference>
<dbReference type="PANTHER" id="PTHR10030">
    <property type="entry name" value="ALPHA-L-FUCOSIDASE"/>
    <property type="match status" value="1"/>
</dbReference>
<name>A0A412NWY3_PHOVU</name>
<organism evidence="8 9">
    <name type="scientific">Phocaeicola vulgatus</name>
    <name type="common">Bacteroides vulgatus</name>
    <dbReference type="NCBI Taxonomy" id="821"/>
    <lineage>
        <taxon>Bacteria</taxon>
        <taxon>Pseudomonadati</taxon>
        <taxon>Bacteroidota</taxon>
        <taxon>Bacteroidia</taxon>
        <taxon>Bacteroidales</taxon>
        <taxon>Bacteroidaceae</taxon>
        <taxon>Phocaeicola</taxon>
    </lineage>
</organism>
<dbReference type="EMBL" id="WCZM01000012">
    <property type="protein sequence ID" value="KAB3571562.1"/>
    <property type="molecule type" value="Genomic_DNA"/>
</dbReference>
<dbReference type="Gene3D" id="3.20.20.80">
    <property type="entry name" value="Glycosidases"/>
    <property type="match status" value="1"/>
</dbReference>
<evidence type="ECO:0000256" key="6">
    <source>
        <dbReference type="SAM" id="SignalP"/>
    </source>
</evidence>
<gene>
    <name evidence="8" type="ORF">GAY01_09915</name>
</gene>
<comment type="caution">
    <text evidence="8">The sequence shown here is derived from an EMBL/GenBank/DDBJ whole genome shotgun (WGS) entry which is preliminary data.</text>
</comment>
<evidence type="ECO:0000256" key="4">
    <source>
        <dbReference type="ARBA" id="ARBA00022801"/>
    </source>
</evidence>
<comment type="similarity">
    <text evidence="1">Belongs to the glycosyl hydrolase 29 family.</text>
</comment>
<dbReference type="EC" id="3.2.1.51" evidence="2"/>
<dbReference type="InterPro" id="IPR057739">
    <property type="entry name" value="Glyco_hydro_29_N"/>
</dbReference>
<accession>A0A412NWY3</accession>
<dbReference type="AlphaFoldDB" id="A0A412NWY3"/>
<sequence>MKKLLLLSLFLCSLEIAQAQPGISTAIPSEKPSKYQKDQIKRKYGMFIHFGINTFHDVEWSDGSFPVETYAPTEIDARQWVKTAKDAGMKYIILVAKHHEGFCLWDSKYTDYDVASSGNKTNVIEAVARECKKQGMKLGLYYSLWDRKVNADVDNVESDREYNTYMLKQLDELMDITEKYTKIVEFWFDGSWVKPGYRWPVEGIYRTIKSREPQCQIGINWTIGEDADPHNPNAPEKSYKIIPEEQKEGDPIRYFPSDFRLGDPLLPANPDPKVFTHNGKRYYMPFESTVCLSKRWFYHTTDKEYKSIDELVKLYQRATAQDNILILNLPPNREGKMRQKDVDLLIELRKHIRKL</sequence>
<dbReference type="GO" id="GO:0006004">
    <property type="term" value="P:fucose metabolic process"/>
    <property type="evidence" value="ECO:0007669"/>
    <property type="project" value="TreeGrafter"/>
</dbReference>
<evidence type="ECO:0000313" key="8">
    <source>
        <dbReference type="EMBL" id="KAB3571562.1"/>
    </source>
</evidence>
<dbReference type="GO" id="GO:0005764">
    <property type="term" value="C:lysosome"/>
    <property type="evidence" value="ECO:0007669"/>
    <property type="project" value="TreeGrafter"/>
</dbReference>
<dbReference type="SUPFAM" id="SSF51445">
    <property type="entry name" value="(Trans)glycosidases"/>
    <property type="match status" value="1"/>
</dbReference>
<dbReference type="InterPro" id="IPR017853">
    <property type="entry name" value="GH"/>
</dbReference>
<dbReference type="GO" id="GO:0016139">
    <property type="term" value="P:glycoside catabolic process"/>
    <property type="evidence" value="ECO:0007669"/>
    <property type="project" value="TreeGrafter"/>
</dbReference>
<dbReference type="GO" id="GO:0004560">
    <property type="term" value="F:alpha-L-fucosidase activity"/>
    <property type="evidence" value="ECO:0007669"/>
    <property type="project" value="InterPro"/>
</dbReference>
<dbReference type="Proteomes" id="UP000433382">
    <property type="component" value="Unassembled WGS sequence"/>
</dbReference>
<evidence type="ECO:0000256" key="3">
    <source>
        <dbReference type="ARBA" id="ARBA00022729"/>
    </source>
</evidence>
<dbReference type="PANTHER" id="PTHR10030:SF37">
    <property type="entry name" value="ALPHA-L-FUCOSIDASE-RELATED"/>
    <property type="match status" value="1"/>
</dbReference>
<reference evidence="8 9" key="1">
    <citation type="journal article" date="2019" name="Nat. Med.">
        <title>A library of human gut bacterial isolates paired with longitudinal multiomics data enables mechanistic microbiome research.</title>
        <authorList>
            <person name="Poyet M."/>
            <person name="Groussin M."/>
            <person name="Gibbons S.M."/>
            <person name="Avila-Pacheco J."/>
            <person name="Jiang X."/>
            <person name="Kearney S.M."/>
            <person name="Perrotta A.R."/>
            <person name="Berdy B."/>
            <person name="Zhao S."/>
            <person name="Lieberman T.D."/>
            <person name="Swanson P.K."/>
            <person name="Smith M."/>
            <person name="Roesemann S."/>
            <person name="Alexander J.E."/>
            <person name="Rich S.A."/>
            <person name="Livny J."/>
            <person name="Vlamakis H."/>
            <person name="Clish C."/>
            <person name="Bullock K."/>
            <person name="Deik A."/>
            <person name="Scott J."/>
            <person name="Pierce K.A."/>
            <person name="Xavier R.J."/>
            <person name="Alm E.J."/>
        </authorList>
    </citation>
    <scope>NUCLEOTIDE SEQUENCE [LARGE SCALE GENOMIC DNA]</scope>
    <source>
        <strain evidence="8 9">BIOML-A73</strain>
    </source>
</reference>
<keyword evidence="3 6" id="KW-0732">Signal</keyword>
<keyword evidence="4" id="KW-0378">Hydrolase</keyword>
<keyword evidence="5" id="KW-0326">Glycosidase</keyword>
<dbReference type="RefSeq" id="WP_008669532.1">
    <property type="nucleotide sequence ID" value="NZ_JACBPY010000006.1"/>
</dbReference>
<evidence type="ECO:0000256" key="2">
    <source>
        <dbReference type="ARBA" id="ARBA00012662"/>
    </source>
</evidence>
<dbReference type="InterPro" id="IPR000933">
    <property type="entry name" value="Glyco_hydro_29"/>
</dbReference>
<protein>
    <recommendedName>
        <fullName evidence="2">alpha-L-fucosidase</fullName>
        <ecNumber evidence="2">3.2.1.51</ecNumber>
    </recommendedName>
</protein>
<evidence type="ECO:0000313" key="9">
    <source>
        <dbReference type="Proteomes" id="UP000433382"/>
    </source>
</evidence>